<evidence type="ECO:0000256" key="7">
    <source>
        <dbReference type="SAM" id="Phobius"/>
    </source>
</evidence>
<evidence type="ECO:0000256" key="2">
    <source>
        <dbReference type="ARBA" id="ARBA00022448"/>
    </source>
</evidence>
<evidence type="ECO:0000259" key="8">
    <source>
        <dbReference type="PROSITE" id="PS50850"/>
    </source>
</evidence>
<dbReference type="OrthoDB" id="9775268at2"/>
<evidence type="ECO:0000256" key="5">
    <source>
        <dbReference type="ARBA" id="ARBA00022989"/>
    </source>
</evidence>
<name>A0A2W2F5B6_9ACTN</name>
<evidence type="ECO:0000256" key="1">
    <source>
        <dbReference type="ARBA" id="ARBA00004651"/>
    </source>
</evidence>
<dbReference type="EMBL" id="POUD01000028">
    <property type="protein sequence ID" value="PZG20258.1"/>
    <property type="molecule type" value="Genomic_DNA"/>
</dbReference>
<feature type="transmembrane region" description="Helical" evidence="7">
    <location>
        <begin position="163"/>
        <end position="188"/>
    </location>
</feature>
<feature type="transmembrane region" description="Helical" evidence="7">
    <location>
        <begin position="262"/>
        <end position="283"/>
    </location>
</feature>
<feature type="transmembrane region" description="Helical" evidence="7">
    <location>
        <begin position="348"/>
        <end position="372"/>
    </location>
</feature>
<evidence type="ECO:0000256" key="3">
    <source>
        <dbReference type="ARBA" id="ARBA00022475"/>
    </source>
</evidence>
<feature type="transmembrane region" description="Helical" evidence="7">
    <location>
        <begin position="378"/>
        <end position="400"/>
    </location>
</feature>
<gene>
    <name evidence="9" type="ORF">C1J01_09970</name>
</gene>
<dbReference type="Proteomes" id="UP000249304">
    <property type="component" value="Unassembled WGS sequence"/>
</dbReference>
<feature type="transmembrane region" description="Helical" evidence="7">
    <location>
        <begin position="50"/>
        <end position="71"/>
    </location>
</feature>
<dbReference type="InterPro" id="IPR036259">
    <property type="entry name" value="MFS_trans_sf"/>
</dbReference>
<dbReference type="CDD" id="cd06173">
    <property type="entry name" value="MFS_MefA_like"/>
    <property type="match status" value="1"/>
</dbReference>
<dbReference type="Pfam" id="PF05977">
    <property type="entry name" value="MFS_3"/>
    <property type="match status" value="1"/>
</dbReference>
<feature type="transmembrane region" description="Helical" evidence="7">
    <location>
        <begin position="290"/>
        <end position="308"/>
    </location>
</feature>
<keyword evidence="2" id="KW-0813">Transport</keyword>
<dbReference type="InterPro" id="IPR020846">
    <property type="entry name" value="MFS_dom"/>
</dbReference>
<accession>A0A2W2F5B6</accession>
<proteinExistence type="predicted"/>
<evidence type="ECO:0000313" key="10">
    <source>
        <dbReference type="Proteomes" id="UP000249304"/>
    </source>
</evidence>
<dbReference type="PANTHER" id="PTHR23513:SF11">
    <property type="entry name" value="STAPHYLOFERRIN A TRANSPORTER"/>
    <property type="match status" value="1"/>
</dbReference>
<feature type="transmembrane region" description="Helical" evidence="7">
    <location>
        <begin position="314"/>
        <end position="336"/>
    </location>
</feature>
<feature type="transmembrane region" description="Helical" evidence="7">
    <location>
        <begin position="83"/>
        <end position="104"/>
    </location>
</feature>
<feature type="transmembrane region" description="Helical" evidence="7">
    <location>
        <begin position="229"/>
        <end position="250"/>
    </location>
</feature>
<reference evidence="9 10" key="1">
    <citation type="submission" date="2018-01" db="EMBL/GenBank/DDBJ databases">
        <title>Draft genome sequence of Nonomuraea sp. KC333.</title>
        <authorList>
            <person name="Sahin N."/>
            <person name="Saygin H."/>
            <person name="Ay H."/>
        </authorList>
    </citation>
    <scope>NUCLEOTIDE SEQUENCE [LARGE SCALE GENOMIC DNA]</scope>
    <source>
        <strain evidence="9 10">KC333</strain>
    </source>
</reference>
<dbReference type="PANTHER" id="PTHR23513">
    <property type="entry name" value="INTEGRAL MEMBRANE EFFLUX PROTEIN-RELATED"/>
    <property type="match status" value="1"/>
</dbReference>
<dbReference type="GO" id="GO:0005886">
    <property type="term" value="C:plasma membrane"/>
    <property type="evidence" value="ECO:0007669"/>
    <property type="project" value="UniProtKB-SubCell"/>
</dbReference>
<keyword evidence="10" id="KW-1185">Reference proteome</keyword>
<dbReference type="RefSeq" id="WP_111178402.1">
    <property type="nucleotide sequence ID" value="NZ_POUD01000028.1"/>
</dbReference>
<comment type="caution">
    <text evidence="9">The sequence shown here is derived from an EMBL/GenBank/DDBJ whole genome shotgun (WGS) entry which is preliminary data.</text>
</comment>
<keyword evidence="6 7" id="KW-0472">Membrane</keyword>
<dbReference type="AlphaFoldDB" id="A0A2W2F5B6"/>
<dbReference type="SUPFAM" id="SSF103473">
    <property type="entry name" value="MFS general substrate transporter"/>
    <property type="match status" value="1"/>
</dbReference>
<evidence type="ECO:0000256" key="6">
    <source>
        <dbReference type="ARBA" id="ARBA00023136"/>
    </source>
</evidence>
<dbReference type="Gene3D" id="1.20.1250.20">
    <property type="entry name" value="MFS general substrate transporter like domains"/>
    <property type="match status" value="1"/>
</dbReference>
<keyword evidence="4 7" id="KW-0812">Transmembrane</keyword>
<evidence type="ECO:0000313" key="9">
    <source>
        <dbReference type="EMBL" id="PZG20258.1"/>
    </source>
</evidence>
<evidence type="ECO:0000256" key="4">
    <source>
        <dbReference type="ARBA" id="ARBA00022692"/>
    </source>
</evidence>
<dbReference type="InterPro" id="IPR010290">
    <property type="entry name" value="TM_effector"/>
</dbReference>
<comment type="subcellular location">
    <subcellularLocation>
        <location evidence="1">Cell membrane</location>
        <topology evidence="1">Multi-pass membrane protein</topology>
    </subcellularLocation>
</comment>
<keyword evidence="5 7" id="KW-1133">Transmembrane helix</keyword>
<sequence length="527" mass="55278">MTEAAAGSVWQPLHLRVFRTLWLAQLVSNVSSWMQTVGAQWLITQESGSASLVALVQTAASLPVLLFGILTGALADIVDRRRLLLLAQAVMFVAAGLLAVLTALGRMNASGVLLLTFLLGCGNALMTPAWQAIQPDLVPREQIPNAASLNGVNMNLSRAVGPAVGGLVVALAGPAAAFAVNALSFLVTSAALVAWRYRADVGPLGAERVLPALRAGNRYVRHAPRVRRVLARTLLFVPAGAALWALLPVVADRRLGLGPGGYGLLLGAVGAGAVAGAMLLSYVRGHWSSNTALTGGGVLFAAVMAVLAVTPSPWLAGAVLVLAGVAWIAVLSTLNAQMQVTTSGWVRARALAVHLTIFSGGMAIGAAVWGALADGLGLGPALLLAAALTAAGSLVAWRGLGIPDTRLDRSLSVHWPAPAMVLEPGGEDGPVLVTVEYRVPRERAAEFVAAMRDFGLSRLRTGALHWDLYRSGADPDVYLETFVVASWEEHLRQHSTRLTGSDRAIEERARALVAEPFRVSHYLPARF</sequence>
<organism evidence="9 10">
    <name type="scientific">Nonomuraea aridisoli</name>
    <dbReference type="NCBI Taxonomy" id="2070368"/>
    <lineage>
        <taxon>Bacteria</taxon>
        <taxon>Bacillati</taxon>
        <taxon>Actinomycetota</taxon>
        <taxon>Actinomycetes</taxon>
        <taxon>Streptosporangiales</taxon>
        <taxon>Streptosporangiaceae</taxon>
        <taxon>Nonomuraea</taxon>
    </lineage>
</organism>
<feature type="transmembrane region" description="Helical" evidence="7">
    <location>
        <begin position="20"/>
        <end position="43"/>
    </location>
</feature>
<protein>
    <submittedName>
        <fullName evidence="9">MFS transporter</fullName>
    </submittedName>
</protein>
<feature type="domain" description="Major facilitator superfamily (MFS) profile" evidence="8">
    <location>
        <begin position="17"/>
        <end position="404"/>
    </location>
</feature>
<keyword evidence="3" id="KW-1003">Cell membrane</keyword>
<dbReference type="PROSITE" id="PS50850">
    <property type="entry name" value="MFS"/>
    <property type="match status" value="1"/>
</dbReference>
<dbReference type="GO" id="GO:0022857">
    <property type="term" value="F:transmembrane transporter activity"/>
    <property type="evidence" value="ECO:0007669"/>
    <property type="project" value="InterPro"/>
</dbReference>